<evidence type="ECO:0000313" key="7">
    <source>
        <dbReference type="EMBL" id="WOL05872.1"/>
    </source>
</evidence>
<accession>A0AAQ3KCD8</accession>
<dbReference type="GO" id="GO:0005634">
    <property type="term" value="C:nucleus"/>
    <property type="evidence" value="ECO:0007669"/>
    <property type="project" value="UniProtKB-SubCell"/>
</dbReference>
<keyword evidence="3" id="KW-0805">Transcription regulation</keyword>
<evidence type="ECO:0000256" key="4">
    <source>
        <dbReference type="ARBA" id="ARBA00023163"/>
    </source>
</evidence>
<reference evidence="7 8" key="1">
    <citation type="submission" date="2023-10" db="EMBL/GenBank/DDBJ databases">
        <title>Chromosome-scale genome assembly provides insights into flower coloration mechanisms of Canna indica.</title>
        <authorList>
            <person name="Li C."/>
        </authorList>
    </citation>
    <scope>NUCLEOTIDE SEQUENCE [LARGE SCALE GENOMIC DNA]</scope>
    <source>
        <tissue evidence="7">Flower</tissue>
    </source>
</reference>
<evidence type="ECO:0000256" key="3">
    <source>
        <dbReference type="ARBA" id="ARBA00023015"/>
    </source>
</evidence>
<protein>
    <submittedName>
        <fullName evidence="7">Transcription factor bHLH52-like</fullName>
    </submittedName>
</protein>
<dbReference type="AlphaFoldDB" id="A0AAQ3KCD8"/>
<feature type="domain" description="BHLH" evidence="6">
    <location>
        <begin position="192"/>
        <end position="241"/>
    </location>
</feature>
<keyword evidence="4" id="KW-0804">Transcription</keyword>
<dbReference type="InterPro" id="IPR036638">
    <property type="entry name" value="HLH_DNA-bd_sf"/>
</dbReference>
<dbReference type="InterPro" id="IPR011598">
    <property type="entry name" value="bHLH_dom"/>
</dbReference>
<evidence type="ECO:0000256" key="2">
    <source>
        <dbReference type="ARBA" id="ARBA00005510"/>
    </source>
</evidence>
<comment type="subcellular location">
    <subcellularLocation>
        <location evidence="1">Nucleus</location>
    </subcellularLocation>
</comment>
<dbReference type="PANTHER" id="PTHR45914:SF24">
    <property type="entry name" value="BHLH DOMAIN-CONTAINING PROTEIN"/>
    <property type="match status" value="1"/>
</dbReference>
<dbReference type="SMART" id="SM00353">
    <property type="entry name" value="HLH"/>
    <property type="match status" value="1"/>
</dbReference>
<organism evidence="7 8">
    <name type="scientific">Canna indica</name>
    <name type="common">Indian-shot</name>
    <dbReference type="NCBI Taxonomy" id="4628"/>
    <lineage>
        <taxon>Eukaryota</taxon>
        <taxon>Viridiplantae</taxon>
        <taxon>Streptophyta</taxon>
        <taxon>Embryophyta</taxon>
        <taxon>Tracheophyta</taxon>
        <taxon>Spermatophyta</taxon>
        <taxon>Magnoliopsida</taxon>
        <taxon>Liliopsida</taxon>
        <taxon>Zingiberales</taxon>
        <taxon>Cannaceae</taxon>
        <taxon>Canna</taxon>
    </lineage>
</organism>
<sequence>MDFSTVSFYDIDPGISDELIGFLSDPYEASLFADLDPLFNQKNDVQIYNIETELLSFENIHPSLSVPSTPTLSPHLHPCQWQNQHRICNDANQSNDQICSTETDLSPPFSSSRHSSYPFPSVGARDAQLNSCRWPKRGRICNDAAVAADPFVGTSCGGCDFVTEFIPPPAPVNFSQWNAAASAERKIKGPPQGLSPQSVAARERRKRISERTQALGKLIPGGNRMNTAEMFEAAHKYIKFLQAQVGILGLMDSIEGCEVSHQVEGQLQVLLETAVIQEKLCGEGRCPVPKVMVGAFAKDQEIKSNKMVSRDLDRFIRSMD</sequence>
<evidence type="ECO:0000259" key="6">
    <source>
        <dbReference type="PROSITE" id="PS50888"/>
    </source>
</evidence>
<dbReference type="GO" id="GO:0046983">
    <property type="term" value="F:protein dimerization activity"/>
    <property type="evidence" value="ECO:0007669"/>
    <property type="project" value="InterPro"/>
</dbReference>
<comment type="similarity">
    <text evidence="2">Belongs to the bHLH protein family.</text>
</comment>
<proteinExistence type="inferred from homology"/>
<dbReference type="PROSITE" id="PS50888">
    <property type="entry name" value="BHLH"/>
    <property type="match status" value="1"/>
</dbReference>
<dbReference type="Gene3D" id="4.10.280.10">
    <property type="entry name" value="Helix-loop-helix DNA-binding domain"/>
    <property type="match status" value="1"/>
</dbReference>
<gene>
    <name evidence="7" type="ORF">Cni_G14603</name>
</gene>
<dbReference type="SUPFAM" id="SSF47459">
    <property type="entry name" value="HLH, helix-loop-helix DNA-binding domain"/>
    <property type="match status" value="1"/>
</dbReference>
<evidence type="ECO:0000256" key="1">
    <source>
        <dbReference type="ARBA" id="ARBA00004123"/>
    </source>
</evidence>
<dbReference type="Proteomes" id="UP001327560">
    <property type="component" value="Chromosome 4"/>
</dbReference>
<dbReference type="PANTHER" id="PTHR45914">
    <property type="entry name" value="TRANSCRIPTION FACTOR HEC3-RELATED"/>
    <property type="match status" value="1"/>
</dbReference>
<dbReference type="EMBL" id="CP136893">
    <property type="protein sequence ID" value="WOL05872.1"/>
    <property type="molecule type" value="Genomic_DNA"/>
</dbReference>
<keyword evidence="8" id="KW-1185">Reference proteome</keyword>
<dbReference type="Pfam" id="PF00010">
    <property type="entry name" value="HLH"/>
    <property type="match status" value="1"/>
</dbReference>
<evidence type="ECO:0000256" key="5">
    <source>
        <dbReference type="ARBA" id="ARBA00023242"/>
    </source>
</evidence>
<name>A0AAQ3KCD8_9LILI</name>
<keyword evidence="5" id="KW-0539">Nucleus</keyword>
<dbReference type="GO" id="GO:0003700">
    <property type="term" value="F:DNA-binding transcription factor activity"/>
    <property type="evidence" value="ECO:0007669"/>
    <property type="project" value="InterPro"/>
</dbReference>
<evidence type="ECO:0000313" key="8">
    <source>
        <dbReference type="Proteomes" id="UP001327560"/>
    </source>
</evidence>
<dbReference type="InterPro" id="IPR045843">
    <property type="entry name" value="IND-like"/>
</dbReference>